<keyword evidence="2" id="KW-0732">Signal</keyword>
<sequence>MARSVSALLILLCLAVAPFAAMADPKPEKPEKPWKPEKPEMPERPEKPWERPEKPWKPEKPEKPERPEKPWERPEKPWERPEKPEKPERPEKPWERPEKPWKPERPEKPWERPEKPWKPEKPEKPEKPHTVKCHDKKGSQCGGYEFQCPASCPKCYVDCDLCRPVCGCDKPGGVCQDPRFVGGDGITFYFHGKKDHDFCLLSDSDLHINAHFIGKRDPSRTRDFTWVQSVAILFGYHHLYIGAKKTATWDDAIDRLELSYDGESIDLPANEGSVWRSSSTPSLSISRSSGTNSITVEAEEKFRIEASVVPITEQESRAHNYGMTGDDCLAHLELGFKFYSLTKDVHGVLGQTYREGYVSRVKMSSNMPIMGGFHQYRTSDLYTPDCSVSRFGRTVSGIAMVSQPADVICASGMKGRGIVCKK</sequence>
<accession>A0AAX6DRY1</accession>
<evidence type="ECO:0000256" key="2">
    <source>
        <dbReference type="SAM" id="SignalP"/>
    </source>
</evidence>
<evidence type="ECO:0000313" key="3">
    <source>
        <dbReference type="EMBL" id="KAJ6794497.1"/>
    </source>
</evidence>
<gene>
    <name evidence="3" type="ORF">M6B38_232350</name>
    <name evidence="4" type="ORF">M6B38_232355</name>
</gene>
<evidence type="ECO:0000313" key="5">
    <source>
        <dbReference type="Proteomes" id="UP001140949"/>
    </source>
</evidence>
<protein>
    <submittedName>
        <fullName evidence="4">Uncharacterized protein</fullName>
    </submittedName>
</protein>
<keyword evidence="5" id="KW-1185">Reference proteome</keyword>
<comment type="caution">
    <text evidence="4">The sequence shown here is derived from an EMBL/GenBank/DDBJ whole genome shotgun (WGS) entry which is preliminary data.</text>
</comment>
<evidence type="ECO:0000313" key="4">
    <source>
        <dbReference type="EMBL" id="KAJ6794498.1"/>
    </source>
</evidence>
<feature type="region of interest" description="Disordered" evidence="1">
    <location>
        <begin position="18"/>
        <end position="133"/>
    </location>
</feature>
<organism evidence="4 5">
    <name type="scientific">Iris pallida</name>
    <name type="common">Sweet iris</name>
    <dbReference type="NCBI Taxonomy" id="29817"/>
    <lineage>
        <taxon>Eukaryota</taxon>
        <taxon>Viridiplantae</taxon>
        <taxon>Streptophyta</taxon>
        <taxon>Embryophyta</taxon>
        <taxon>Tracheophyta</taxon>
        <taxon>Spermatophyta</taxon>
        <taxon>Magnoliopsida</taxon>
        <taxon>Liliopsida</taxon>
        <taxon>Asparagales</taxon>
        <taxon>Iridaceae</taxon>
        <taxon>Iridoideae</taxon>
        <taxon>Irideae</taxon>
        <taxon>Iris</taxon>
    </lineage>
</organism>
<name>A0AAX6DRY1_IRIPA</name>
<evidence type="ECO:0000256" key="1">
    <source>
        <dbReference type="SAM" id="MobiDB-lite"/>
    </source>
</evidence>
<reference evidence="4" key="1">
    <citation type="journal article" date="2023" name="GigaByte">
        <title>Genome assembly of the bearded iris, Iris pallida Lam.</title>
        <authorList>
            <person name="Bruccoleri R.E."/>
            <person name="Oakeley E.J."/>
            <person name="Faust A.M.E."/>
            <person name="Altorfer M."/>
            <person name="Dessus-Babus S."/>
            <person name="Burckhardt D."/>
            <person name="Oertli M."/>
            <person name="Naumann U."/>
            <person name="Petersen F."/>
            <person name="Wong J."/>
        </authorList>
    </citation>
    <scope>NUCLEOTIDE SEQUENCE</scope>
    <source>
        <strain evidence="4">GSM-AAB239-AS_SAM_17_03QT</strain>
    </source>
</reference>
<dbReference type="InterPro" id="IPR009646">
    <property type="entry name" value="Root_cap"/>
</dbReference>
<proteinExistence type="predicted"/>
<reference evidence="4" key="2">
    <citation type="submission" date="2023-04" db="EMBL/GenBank/DDBJ databases">
        <authorList>
            <person name="Bruccoleri R.E."/>
            <person name="Oakeley E.J."/>
            <person name="Faust A.-M."/>
            <person name="Dessus-Babus S."/>
            <person name="Altorfer M."/>
            <person name="Burckhardt D."/>
            <person name="Oertli M."/>
            <person name="Naumann U."/>
            <person name="Petersen F."/>
            <person name="Wong J."/>
        </authorList>
    </citation>
    <scope>NUCLEOTIDE SEQUENCE</scope>
    <source>
        <strain evidence="4">GSM-AAB239-AS_SAM_17_03QT</strain>
        <tissue evidence="4">Leaf</tissue>
    </source>
</reference>
<feature type="chain" id="PRO_5044718607" evidence="2">
    <location>
        <begin position="24"/>
        <end position="422"/>
    </location>
</feature>
<feature type="signal peptide" evidence="2">
    <location>
        <begin position="1"/>
        <end position="23"/>
    </location>
</feature>
<dbReference type="EMBL" id="JANAVB010042255">
    <property type="protein sequence ID" value="KAJ6794498.1"/>
    <property type="molecule type" value="Genomic_DNA"/>
</dbReference>
<dbReference type="Proteomes" id="UP001140949">
    <property type="component" value="Unassembled WGS sequence"/>
</dbReference>
<feature type="compositionally biased region" description="Basic and acidic residues" evidence="1">
    <location>
        <begin position="25"/>
        <end position="133"/>
    </location>
</feature>
<dbReference type="PANTHER" id="PTHR31656">
    <property type="entry name" value="ROOT CAP DOMAIN-CONTAINING PROTEIN"/>
    <property type="match status" value="1"/>
</dbReference>
<dbReference type="EMBL" id="JANAVB010042255">
    <property type="protein sequence ID" value="KAJ6794497.1"/>
    <property type="molecule type" value="Genomic_DNA"/>
</dbReference>
<dbReference type="AlphaFoldDB" id="A0AAX6DRY1"/>
<dbReference type="Pfam" id="PF06830">
    <property type="entry name" value="Root_cap"/>
    <property type="match status" value="1"/>
</dbReference>